<proteinExistence type="predicted"/>
<accession>A0A0F4PR44</accession>
<dbReference type="EMBL" id="JXXZ01000002">
    <property type="protein sequence ID" value="KJZ01928.1"/>
    <property type="molecule type" value="Genomic_DNA"/>
</dbReference>
<protein>
    <recommendedName>
        <fullName evidence="2">Lcl C-terminal domain-containing protein</fullName>
    </recommendedName>
</protein>
<dbReference type="RefSeq" id="WP_045979294.1">
    <property type="nucleotide sequence ID" value="NZ_JXXY01000006.1"/>
</dbReference>
<dbReference type="Pfam" id="PF22352">
    <property type="entry name" value="K319L-like_PKD"/>
    <property type="match status" value="2"/>
</dbReference>
<dbReference type="InterPro" id="IPR013783">
    <property type="entry name" value="Ig-like_fold"/>
</dbReference>
<dbReference type="PATRIC" id="fig|151081.8.peg.1786"/>
<dbReference type="PROSITE" id="PS51257">
    <property type="entry name" value="PROKAR_LIPOPROTEIN"/>
    <property type="match status" value="1"/>
</dbReference>
<dbReference type="Pfam" id="PF07603">
    <property type="entry name" value="Lcl_C"/>
    <property type="match status" value="1"/>
</dbReference>
<dbReference type="eggNOG" id="COG5184">
    <property type="taxonomic scope" value="Bacteria"/>
</dbReference>
<dbReference type="GeneID" id="58227461"/>
<reference evidence="3 4" key="1">
    <citation type="journal article" date="2015" name="BMC Genomics">
        <title>Genome mining reveals unlocked bioactive potential of marine Gram-negative bacteria.</title>
        <authorList>
            <person name="Machado H."/>
            <person name="Sonnenschein E.C."/>
            <person name="Melchiorsen J."/>
            <person name="Gram L."/>
        </authorList>
    </citation>
    <scope>NUCLEOTIDE SEQUENCE [LARGE SCALE GENOMIC DNA]</scope>
    <source>
        <strain evidence="3 4">S3137</strain>
    </source>
</reference>
<dbReference type="InterPro" id="IPR011460">
    <property type="entry name" value="Lcl_C"/>
</dbReference>
<evidence type="ECO:0000313" key="3">
    <source>
        <dbReference type="EMBL" id="KJZ01928.1"/>
    </source>
</evidence>
<evidence type="ECO:0000259" key="2">
    <source>
        <dbReference type="Pfam" id="PF07603"/>
    </source>
</evidence>
<name>A0A0F4PR44_9GAMM</name>
<gene>
    <name evidence="3" type="ORF">TW72_03045</name>
</gene>
<evidence type="ECO:0000313" key="4">
    <source>
        <dbReference type="Proteomes" id="UP000033664"/>
    </source>
</evidence>
<dbReference type="Gene3D" id="2.60.40.10">
    <property type="entry name" value="Immunoglobulins"/>
    <property type="match status" value="2"/>
</dbReference>
<organism evidence="3 4">
    <name type="scientific">Pseudoalteromonas ruthenica</name>
    <dbReference type="NCBI Taxonomy" id="151081"/>
    <lineage>
        <taxon>Bacteria</taxon>
        <taxon>Pseudomonadati</taxon>
        <taxon>Pseudomonadota</taxon>
        <taxon>Gammaproteobacteria</taxon>
        <taxon>Alteromonadales</taxon>
        <taxon>Pseudoalteromonadaceae</taxon>
        <taxon>Pseudoalteromonas</taxon>
    </lineage>
</organism>
<feature type="signal peptide" evidence="1">
    <location>
        <begin position="1"/>
        <end position="19"/>
    </location>
</feature>
<feature type="domain" description="Lcl C-terminal" evidence="2">
    <location>
        <begin position="388"/>
        <end position="551"/>
    </location>
</feature>
<keyword evidence="4" id="KW-1185">Reference proteome</keyword>
<dbReference type="eggNOG" id="COG5492">
    <property type="taxonomic scope" value="Bacteria"/>
</dbReference>
<sequence length="553" mass="59733">MGRLIHSALSIILATGLVACGGSGGDEVTENASINVGADRDAVEKSELIINAQVSPPGGTFRWQQLSGPAIEGLPSEEQELALMLPDVKGDRAAQIKVDYRAPDNTLVSDTLTINIASANQLPQIAIAQIAPEQLPSQYNDVVTLSAAGSSDPDENGFIASYLWQQTEGPQLQFSAVDEATLSFRHPLLDSDTTLAWTVFVSDDEGGQVSTEYSLLLNKTAQVVIANAGDDQQATEFDTVTLNAGNSETVSGQFSCYWQQQSGSAVTLASERQCETQFVAPDIDVAQQLSFSVRVSDELNRSASDEVTVSVQRRALGLINDTGMSACFNNSQAISCDSTDFQGQDAQQGRDSVAQRLDKVGKGDMAFDFTKLNEFADELPDSATEFACVRDNVTGLIWEVKQANTHTLPNTDLREGQNHYSWALNGEGGVLIGSERAPANSSCPSDVDCSVQQYIDEVNAIDFCGGANWRLPTYVELLSLVDYQRHGQAHMISPDYFIHTPSVSLLGHLNYWTSRTSVDGQSLSQAFIIDMSSGNDLAYPKDNTAYVRLVRNP</sequence>
<comment type="caution">
    <text evidence="3">The sequence shown here is derived from an EMBL/GenBank/DDBJ whole genome shotgun (WGS) entry which is preliminary data.</text>
</comment>
<dbReference type="AlphaFoldDB" id="A0A0F4PR44"/>
<dbReference type="OrthoDB" id="9815730at2"/>
<dbReference type="Proteomes" id="UP000033664">
    <property type="component" value="Unassembled WGS sequence"/>
</dbReference>
<evidence type="ECO:0000256" key="1">
    <source>
        <dbReference type="SAM" id="SignalP"/>
    </source>
</evidence>
<keyword evidence="1" id="KW-0732">Signal</keyword>
<feature type="chain" id="PRO_5002474600" description="Lcl C-terminal domain-containing protein" evidence="1">
    <location>
        <begin position="20"/>
        <end position="553"/>
    </location>
</feature>